<feature type="region of interest" description="Disordered" evidence="7">
    <location>
        <begin position="74"/>
        <end position="101"/>
    </location>
</feature>
<dbReference type="PANTHER" id="PTHR33217:SF8">
    <property type="entry name" value="MUTATOR FAMILY TRANSPOSASE"/>
    <property type="match status" value="1"/>
</dbReference>
<dbReference type="AlphaFoldDB" id="A0A077LVG6"/>
<evidence type="ECO:0000256" key="2">
    <source>
        <dbReference type="ARBA" id="ARBA00010961"/>
    </source>
</evidence>
<accession>A0A077LVG6</accession>
<evidence type="ECO:0000256" key="7">
    <source>
        <dbReference type="SAM" id="MobiDB-lite"/>
    </source>
</evidence>
<dbReference type="Pfam" id="PF00872">
    <property type="entry name" value="Transposase_mut"/>
    <property type="match status" value="1"/>
</dbReference>
<dbReference type="InterPro" id="IPR001207">
    <property type="entry name" value="Transposase_mutator"/>
</dbReference>
<reference evidence="8 9" key="1">
    <citation type="journal article" date="2013" name="ISME J.">
        <title>A metabolic model for members of the genus Tetrasphaera involved in enhanced biological phosphorus removal.</title>
        <authorList>
            <person name="Kristiansen R."/>
            <person name="Nguyen H.T.T."/>
            <person name="Saunders A.M."/>
            <person name="Nielsen J.L."/>
            <person name="Wimmer R."/>
            <person name="Le V.Q."/>
            <person name="McIlroy S.J."/>
            <person name="Petrovski S."/>
            <person name="Seviour R.J."/>
            <person name="Calteau A."/>
            <person name="Nielsen K.L."/>
            <person name="Nielsen P.H."/>
        </authorList>
    </citation>
    <scope>NUCLEOTIDE SEQUENCE [LARGE SCALE GENOMIC DNA]</scope>
    <source>
        <strain evidence="8 9">T1-X7</strain>
    </source>
</reference>
<dbReference type="PROSITE" id="PS01007">
    <property type="entry name" value="TRANSPOSASE_MUTATOR"/>
    <property type="match status" value="1"/>
</dbReference>
<keyword evidence="5 6" id="KW-0233">DNA recombination</keyword>
<evidence type="ECO:0000256" key="4">
    <source>
        <dbReference type="ARBA" id="ARBA00023125"/>
    </source>
</evidence>
<evidence type="ECO:0000256" key="3">
    <source>
        <dbReference type="ARBA" id="ARBA00022578"/>
    </source>
</evidence>
<dbReference type="GO" id="GO:0003677">
    <property type="term" value="F:DNA binding"/>
    <property type="evidence" value="ECO:0007669"/>
    <property type="project" value="UniProtKB-UniRule"/>
</dbReference>
<dbReference type="PANTHER" id="PTHR33217">
    <property type="entry name" value="TRANSPOSASE FOR INSERTION SEQUENCE ELEMENT IS1081"/>
    <property type="match status" value="1"/>
</dbReference>
<sequence>MDEFEGDREGAEGSSGELVRLGLDGPDMSALAQDLVASATQRGIALTGEGGLLTALTRQVLQSALEAEMAAHLGYDKHDPTGRNGENSRNGSSAKTVRTDIGEVRLQVPRDRAGTFEPVIVPKHQRRLPGFDANVISLYAKGLTTGDIVNHLADVYDTTISKDLVSRVTDQVLKDMREWQARPLDAVYPVVLIDAIVLKVRSGGVANRPVYVAVGITVDGQRDVLGMWVGPSGGEGAKQWLNMLTDLRNRGILDVCIVCCDGLKGLPEAITTTWPQATVQTCVVHLVRNSLRYASKAHWQAITRQLKLIYTAPTVDAAQDAFEDFAEQWEARYPAMVAMWRRSWTEFIPFLEFPVEIRKLIYTTNGIESLNARFRAATRRRGHFPDEESALKVLYLVIRERRPNRANPTGQIAGWKNILNVLTMTSGDRLGSN</sequence>
<dbReference type="EMBL" id="CAJB01000001">
    <property type="protein sequence ID" value="CCH75970.1"/>
    <property type="molecule type" value="Genomic_DNA"/>
</dbReference>
<dbReference type="GO" id="GO:0004803">
    <property type="term" value="F:transposase activity"/>
    <property type="evidence" value="ECO:0007669"/>
    <property type="project" value="UniProtKB-UniRule"/>
</dbReference>
<evidence type="ECO:0000256" key="5">
    <source>
        <dbReference type="ARBA" id="ARBA00023172"/>
    </source>
</evidence>
<gene>
    <name evidence="8" type="ORF">BN12_10117</name>
</gene>
<comment type="similarity">
    <text evidence="2 6">Belongs to the transposase mutator family.</text>
</comment>
<feature type="region of interest" description="Disordered" evidence="7">
    <location>
        <begin position="1"/>
        <end position="22"/>
    </location>
</feature>
<evidence type="ECO:0000256" key="6">
    <source>
        <dbReference type="RuleBase" id="RU365089"/>
    </source>
</evidence>
<evidence type="ECO:0000256" key="1">
    <source>
        <dbReference type="ARBA" id="ARBA00002190"/>
    </source>
</evidence>
<feature type="compositionally biased region" description="Polar residues" evidence="7">
    <location>
        <begin position="84"/>
        <end position="96"/>
    </location>
</feature>
<protein>
    <recommendedName>
        <fullName evidence="6">Mutator family transposase</fullName>
    </recommendedName>
</protein>
<keyword evidence="4 6" id="KW-0238">DNA-binding</keyword>
<comment type="caution">
    <text evidence="8">The sequence shown here is derived from an EMBL/GenBank/DDBJ whole genome shotgun (WGS) entry which is preliminary data.</text>
</comment>
<dbReference type="Proteomes" id="UP000035721">
    <property type="component" value="Unassembled WGS sequence"/>
</dbReference>
<keyword evidence="3 6" id="KW-0815">Transposition</keyword>
<comment type="function">
    <text evidence="1 6">Required for the transposition of the insertion element.</text>
</comment>
<evidence type="ECO:0000313" key="8">
    <source>
        <dbReference type="EMBL" id="CCH75970.1"/>
    </source>
</evidence>
<keyword evidence="9" id="KW-1185">Reference proteome</keyword>
<dbReference type="GO" id="GO:0006313">
    <property type="term" value="P:DNA transposition"/>
    <property type="evidence" value="ECO:0007669"/>
    <property type="project" value="UniProtKB-UniRule"/>
</dbReference>
<organism evidence="8 9">
    <name type="scientific">Nostocoides japonicum T1-X7</name>
    <dbReference type="NCBI Taxonomy" id="1194083"/>
    <lineage>
        <taxon>Bacteria</taxon>
        <taxon>Bacillati</taxon>
        <taxon>Actinomycetota</taxon>
        <taxon>Actinomycetes</taxon>
        <taxon>Micrococcales</taxon>
        <taxon>Intrasporangiaceae</taxon>
        <taxon>Nostocoides</taxon>
    </lineage>
</organism>
<dbReference type="NCBIfam" id="NF033543">
    <property type="entry name" value="transpos_IS256"/>
    <property type="match status" value="1"/>
</dbReference>
<evidence type="ECO:0000313" key="9">
    <source>
        <dbReference type="Proteomes" id="UP000035721"/>
    </source>
</evidence>
<name>A0A077LVG6_9MICO</name>
<proteinExistence type="inferred from homology"/>
<keyword evidence="6" id="KW-0814">Transposable element</keyword>